<sequence>MSSEAFSRQYRYRPNYLVLIVAAALCYVACGFIVFYDDVHATGTVAKLAGLLDLNGDTLMRLIGIVGLMGAVWVTVLLIFYALTPAKYITVTDDKVIVPVHGISSRKLEVRAIDLLGAHINEQSGQRTLYILHKAGKIKVPGLMLESKDHMINLYQALLYVGRLE</sequence>
<evidence type="ECO:0000313" key="2">
    <source>
        <dbReference type="EMBL" id="MDD0989325.1"/>
    </source>
</evidence>
<gene>
    <name evidence="2" type="ORF">M5G11_02115</name>
</gene>
<accession>A0ABT5NLB7</accession>
<keyword evidence="3" id="KW-1185">Reference proteome</keyword>
<keyword evidence="1" id="KW-0812">Transmembrane</keyword>
<evidence type="ECO:0000256" key="1">
    <source>
        <dbReference type="SAM" id="Phobius"/>
    </source>
</evidence>
<keyword evidence="1" id="KW-0472">Membrane</keyword>
<evidence type="ECO:0000313" key="3">
    <source>
        <dbReference type="Proteomes" id="UP001148203"/>
    </source>
</evidence>
<feature type="transmembrane region" description="Helical" evidence="1">
    <location>
        <begin position="62"/>
        <end position="83"/>
    </location>
</feature>
<dbReference type="RefSeq" id="WP_273911348.1">
    <property type="nucleotide sequence ID" value="NZ_JAMDGX010000040.1"/>
</dbReference>
<organism evidence="2 3">
    <name type="scientific">Pseudomonas fontis</name>
    <dbReference type="NCBI Taxonomy" id="2942633"/>
    <lineage>
        <taxon>Bacteria</taxon>
        <taxon>Pseudomonadati</taxon>
        <taxon>Pseudomonadota</taxon>
        <taxon>Gammaproteobacteria</taxon>
        <taxon>Pseudomonadales</taxon>
        <taxon>Pseudomonadaceae</taxon>
        <taxon>Pseudomonas</taxon>
    </lineage>
</organism>
<proteinExistence type="predicted"/>
<comment type="caution">
    <text evidence="2">The sequence shown here is derived from an EMBL/GenBank/DDBJ whole genome shotgun (WGS) entry which is preliminary data.</text>
</comment>
<dbReference type="EMBL" id="JAMDGY010000009">
    <property type="protein sequence ID" value="MDD0989325.1"/>
    <property type="molecule type" value="Genomic_DNA"/>
</dbReference>
<dbReference type="Proteomes" id="UP001148203">
    <property type="component" value="Unassembled WGS sequence"/>
</dbReference>
<feature type="transmembrane region" description="Helical" evidence="1">
    <location>
        <begin position="16"/>
        <end position="36"/>
    </location>
</feature>
<keyword evidence="1" id="KW-1133">Transmembrane helix</keyword>
<reference evidence="2 3" key="1">
    <citation type="submission" date="2022-05" db="EMBL/GenBank/DDBJ databases">
        <title>Novel Pseudomonas spp. Isolated from a Rainbow Trout Aquaculture Facility.</title>
        <authorList>
            <person name="Testerman T."/>
            <person name="Graf J."/>
        </authorList>
    </citation>
    <scope>NUCLEOTIDE SEQUENCE [LARGE SCALE GENOMIC DNA]</scope>
    <source>
        <strain evidence="2 3">ID681</strain>
    </source>
</reference>
<name>A0ABT5NLB7_9PSED</name>
<protein>
    <recommendedName>
        <fullName evidence="4">PH domain-containing protein</fullName>
    </recommendedName>
</protein>
<evidence type="ECO:0008006" key="4">
    <source>
        <dbReference type="Google" id="ProtNLM"/>
    </source>
</evidence>